<evidence type="ECO:0000256" key="4">
    <source>
        <dbReference type="SAM" id="Phobius"/>
    </source>
</evidence>
<keyword evidence="4" id="KW-1133">Transmembrane helix</keyword>
<evidence type="ECO:0000256" key="2">
    <source>
        <dbReference type="ARBA" id="ARBA00022475"/>
    </source>
</evidence>
<accession>A0A1V8SV02</accession>
<feature type="transmembrane region" description="Helical" evidence="4">
    <location>
        <begin position="93"/>
        <end position="114"/>
    </location>
</feature>
<dbReference type="STRING" id="1507870.A0A1V8SV02"/>
<dbReference type="Proteomes" id="UP000192596">
    <property type="component" value="Unassembled WGS sequence"/>
</dbReference>
<dbReference type="EMBL" id="NAJO01000026">
    <property type="protein sequence ID" value="OQO03017.1"/>
    <property type="molecule type" value="Genomic_DNA"/>
</dbReference>
<gene>
    <name evidence="6" type="ORF">B0A48_11301</name>
</gene>
<comment type="subcellular location">
    <subcellularLocation>
        <location evidence="1">Cell inner membrane</location>
        <topology evidence="1">Multi-pass membrane protein</topology>
    </subcellularLocation>
</comment>
<name>A0A1V8SV02_9PEZI</name>
<dbReference type="SUPFAM" id="SSF103473">
    <property type="entry name" value="MFS general substrate transporter"/>
    <property type="match status" value="1"/>
</dbReference>
<dbReference type="InterPro" id="IPR036259">
    <property type="entry name" value="MFS_trans_sf"/>
</dbReference>
<reference evidence="7" key="1">
    <citation type="submission" date="2017-03" db="EMBL/GenBank/DDBJ databases">
        <title>Genomes of endolithic fungi from Antarctica.</title>
        <authorList>
            <person name="Coleine C."/>
            <person name="Masonjones S."/>
            <person name="Stajich J.E."/>
        </authorList>
    </citation>
    <scope>NUCLEOTIDE SEQUENCE [LARGE SCALE GENOMIC DNA]</scope>
    <source>
        <strain evidence="7">CCFEE 5527</strain>
    </source>
</reference>
<dbReference type="Pfam" id="PF07690">
    <property type="entry name" value="MFS_1"/>
    <property type="match status" value="1"/>
</dbReference>
<dbReference type="OrthoDB" id="546893at2759"/>
<protein>
    <recommendedName>
        <fullName evidence="5">Rhodopsin domain-containing protein</fullName>
    </recommendedName>
</protein>
<evidence type="ECO:0000256" key="1">
    <source>
        <dbReference type="ARBA" id="ARBA00004429"/>
    </source>
</evidence>
<dbReference type="PANTHER" id="PTHR43702:SF13">
    <property type="entry name" value="MONOSACCHARIDE TRANSPORTER, PUTATIVE (AFU_ORTHOLOGUE AFUA_4G06630)-RELATED"/>
    <property type="match status" value="1"/>
</dbReference>
<feature type="domain" description="Rhodopsin" evidence="5">
    <location>
        <begin position="32"/>
        <end position="290"/>
    </location>
</feature>
<keyword evidence="7" id="KW-1185">Reference proteome</keyword>
<feature type="transmembrane region" description="Helical" evidence="4">
    <location>
        <begin position="583"/>
        <end position="602"/>
    </location>
</feature>
<dbReference type="GO" id="GO:0005886">
    <property type="term" value="C:plasma membrane"/>
    <property type="evidence" value="ECO:0007669"/>
    <property type="project" value="UniProtKB-SubCell"/>
</dbReference>
<feature type="transmembrane region" description="Helical" evidence="4">
    <location>
        <begin position="52"/>
        <end position="73"/>
    </location>
</feature>
<feature type="transmembrane region" description="Helical" evidence="4">
    <location>
        <begin position="12"/>
        <end position="32"/>
    </location>
</feature>
<organism evidence="6 7">
    <name type="scientific">Cryoendolithus antarcticus</name>
    <dbReference type="NCBI Taxonomy" id="1507870"/>
    <lineage>
        <taxon>Eukaryota</taxon>
        <taxon>Fungi</taxon>
        <taxon>Dikarya</taxon>
        <taxon>Ascomycota</taxon>
        <taxon>Pezizomycotina</taxon>
        <taxon>Dothideomycetes</taxon>
        <taxon>Dothideomycetidae</taxon>
        <taxon>Cladosporiales</taxon>
        <taxon>Cladosporiaceae</taxon>
        <taxon>Cryoendolithus</taxon>
    </lineage>
</organism>
<dbReference type="InterPro" id="IPR050375">
    <property type="entry name" value="MFS_TsgA-like"/>
</dbReference>
<feature type="transmembrane region" description="Helical" evidence="4">
    <location>
        <begin position="701"/>
        <end position="719"/>
    </location>
</feature>
<keyword evidence="4" id="KW-0812">Transmembrane</keyword>
<feature type="transmembrane region" description="Helical" evidence="4">
    <location>
        <begin position="171"/>
        <end position="195"/>
    </location>
</feature>
<keyword evidence="2" id="KW-1003">Cell membrane</keyword>
<feature type="transmembrane region" description="Helical" evidence="4">
    <location>
        <begin position="508"/>
        <end position="525"/>
    </location>
</feature>
<evidence type="ECO:0000256" key="3">
    <source>
        <dbReference type="SAM" id="MobiDB-lite"/>
    </source>
</evidence>
<dbReference type="Gene3D" id="1.20.1250.20">
    <property type="entry name" value="MFS general substrate transporter like domains"/>
    <property type="match status" value="2"/>
</dbReference>
<feature type="transmembrane region" description="Helical" evidence="4">
    <location>
        <begin position="788"/>
        <end position="813"/>
    </location>
</feature>
<dbReference type="AlphaFoldDB" id="A0A1V8SV02"/>
<dbReference type="InterPro" id="IPR011701">
    <property type="entry name" value="MFS"/>
</dbReference>
<evidence type="ECO:0000313" key="6">
    <source>
        <dbReference type="EMBL" id="OQO03017.1"/>
    </source>
</evidence>
<keyword evidence="4" id="KW-0472">Membrane</keyword>
<feature type="transmembrane region" description="Helical" evidence="4">
    <location>
        <begin position="207"/>
        <end position="229"/>
    </location>
</feature>
<dbReference type="Pfam" id="PF20684">
    <property type="entry name" value="Fung_rhodopsin"/>
    <property type="match status" value="1"/>
</dbReference>
<feature type="transmembrane region" description="Helical" evidence="4">
    <location>
        <begin position="677"/>
        <end position="696"/>
    </location>
</feature>
<sequence>MDTGHSNIEGRGPAVLAVSSIILAIATLFVIFRMISRGAIVKRISPDDYLMLVAWLLTFGMTFAVCWGTRYGLGRHEEDVPDAWQSTLKKADYAFSVLYNPALMATKTSILMFYLTLSQTNRTFRWATIATLVVVNAGGLALTFLNIFQCRPVGAVFATPLPDNAKCTDIVIIYLTSAPLNIITDLAILFLPMPILTGMRLPKKQKIILIITFSFGIFVAAVDVVRIAYLQEASQTRLAEIQSESGDSGSSTRDTDFSWYASLSFMWSVLEVNVGVCCACVPALKPLVSRFMPQMLRDRGDVTEKSGTFSLRDQTADMANAHRIPSVISLPDGVDANAHTHASPPREQAEDDGPMGMMDFLTTPEMSEFPSRLDRTQTALTNTTRHTAPDSPAFFDFVNMQGKKSMLHMTNRESVFPISMVTILFFIWGFEYGLLDVLNQQFQRVSHMTAGQTTSIHSAYFIGYFLGPWLIGNWTLHHWGFKACYSVGLSIYACGTLIFWPSAVLTSYPAYLITNIIVGIGLSVLETSANPFIALCGPPEYAEIRLNLSQGVQAIGTVVAPLIANRAFFRENLNAPSLVSTQYAYLGIALFTIALAVAYHYVPLPEATQEELEDAAERLDSAHKASIGRVPVIWIILSLAALSQFCYVGAQEVVGTTFSGYMAKVVSPDWNEANFNAIGHTLFALSRFIAAGLNLFIKPRYLLLAFYIGTILFSALAMHRPGKTGLTMLLLTYFFEGPLFALIFAQGLRGMGRQTKFASVVITSAISGGAVFSPISNHLALDGKGAQYALIVAAVVFGFGTLMPIGLCAAPALARVVDPVSSKDASERPSETSSRASRALSFLNIGKKEQGEGEASGSVEFRERKASA</sequence>
<feature type="transmembrane region" description="Helical" evidence="4">
    <location>
        <begin position="455"/>
        <end position="476"/>
    </location>
</feature>
<dbReference type="InParanoid" id="A0A1V8SV02"/>
<dbReference type="GO" id="GO:0022857">
    <property type="term" value="F:transmembrane transporter activity"/>
    <property type="evidence" value="ECO:0007669"/>
    <property type="project" value="InterPro"/>
</dbReference>
<evidence type="ECO:0000313" key="7">
    <source>
        <dbReference type="Proteomes" id="UP000192596"/>
    </source>
</evidence>
<comment type="caution">
    <text evidence="6">The sequence shown here is derived from an EMBL/GenBank/DDBJ whole genome shotgun (WGS) entry which is preliminary data.</text>
</comment>
<feature type="transmembrane region" description="Helical" evidence="4">
    <location>
        <begin position="725"/>
        <end position="745"/>
    </location>
</feature>
<feature type="transmembrane region" description="Helical" evidence="4">
    <location>
        <begin position="414"/>
        <end position="435"/>
    </location>
</feature>
<feature type="transmembrane region" description="Helical" evidence="4">
    <location>
        <begin position="126"/>
        <end position="148"/>
    </location>
</feature>
<dbReference type="InterPro" id="IPR049326">
    <property type="entry name" value="Rhodopsin_dom_fungi"/>
</dbReference>
<evidence type="ECO:0000259" key="5">
    <source>
        <dbReference type="Pfam" id="PF20684"/>
    </source>
</evidence>
<feature type="region of interest" description="Disordered" evidence="3">
    <location>
        <begin position="333"/>
        <end position="355"/>
    </location>
</feature>
<feature type="transmembrane region" description="Helical" evidence="4">
    <location>
        <begin position="546"/>
        <end position="563"/>
    </location>
</feature>
<feature type="transmembrane region" description="Helical" evidence="4">
    <location>
        <begin position="757"/>
        <end position="776"/>
    </location>
</feature>
<feature type="transmembrane region" description="Helical" evidence="4">
    <location>
        <begin position="632"/>
        <end position="650"/>
    </location>
</feature>
<feature type="region of interest" description="Disordered" evidence="3">
    <location>
        <begin position="821"/>
        <end position="868"/>
    </location>
</feature>
<feature type="transmembrane region" description="Helical" evidence="4">
    <location>
        <begin position="483"/>
        <end position="502"/>
    </location>
</feature>
<dbReference type="PANTHER" id="PTHR43702">
    <property type="entry name" value="L-FUCOSE-PROTON SYMPORTER"/>
    <property type="match status" value="1"/>
</dbReference>
<proteinExistence type="predicted"/>